<dbReference type="EMBL" id="CP023525">
    <property type="protein sequence ID" value="ATF93653.1"/>
    <property type="molecule type" value="Genomic_DNA"/>
</dbReference>
<dbReference type="RefSeq" id="WP_096754130.1">
    <property type="nucleotide sequence ID" value="NZ_CP023525.1"/>
</dbReference>
<reference evidence="2 4" key="2">
    <citation type="submission" date="2018-06" db="EMBL/GenBank/DDBJ databases">
        <authorList>
            <consortium name="Pathogen Informatics"/>
            <person name="Doyle S."/>
        </authorList>
    </citation>
    <scope>NUCLEOTIDE SEQUENCE [LARGE SCALE GENOMIC DNA]</scope>
    <source>
        <strain evidence="2 4">NCTC12120</strain>
    </source>
</reference>
<name>A0A291E107_9ENTR</name>
<evidence type="ECO:0000313" key="1">
    <source>
        <dbReference type="EMBL" id="ATF93653.1"/>
    </source>
</evidence>
<dbReference type="Proteomes" id="UP000217979">
    <property type="component" value="Chromosome"/>
</dbReference>
<sequence length="75" mass="8276">MPAKIIITIQDKGDTSQVEVVGEQLGNTTENEIAHATAMVEVITWLATEINGGELSKRPFSDFMMECIKGRMGRH</sequence>
<reference evidence="1 3" key="1">
    <citation type="submission" date="2017-09" db="EMBL/GenBank/DDBJ databases">
        <title>FDA dAtabase for Regulatory Grade micrObial Sequences (FDA-ARGOS): Supporting development and validation of Infectious Disease Dx tests.</title>
        <authorList>
            <person name="Minogue T."/>
            <person name="Wolcott M."/>
            <person name="Wasieloski L."/>
            <person name="Aguilar W."/>
            <person name="Moore D."/>
            <person name="Tallon L."/>
            <person name="Sadzewicz L."/>
            <person name="Ott S."/>
            <person name="Zhao X."/>
            <person name="Nagaraj S."/>
            <person name="Vavikolanu K."/>
            <person name="Aluvathingal J."/>
            <person name="Nadendla S."/>
            <person name="Sichtig H."/>
        </authorList>
    </citation>
    <scope>NUCLEOTIDE SEQUENCE [LARGE SCALE GENOMIC DNA]</scope>
    <source>
        <strain evidence="1 3">FDAARGOS_392</strain>
    </source>
</reference>
<evidence type="ECO:0000313" key="2">
    <source>
        <dbReference type="EMBL" id="SQA96695.1"/>
    </source>
</evidence>
<proteinExistence type="predicted"/>
<organism evidence="1 3">
    <name type="scientific">Cedecea neteri</name>
    <dbReference type="NCBI Taxonomy" id="158822"/>
    <lineage>
        <taxon>Bacteria</taxon>
        <taxon>Pseudomonadati</taxon>
        <taxon>Pseudomonadota</taxon>
        <taxon>Gammaproteobacteria</taxon>
        <taxon>Enterobacterales</taxon>
        <taxon>Enterobacteriaceae</taxon>
        <taxon>Cedecea</taxon>
    </lineage>
</organism>
<evidence type="ECO:0000313" key="4">
    <source>
        <dbReference type="Proteomes" id="UP000251197"/>
    </source>
</evidence>
<evidence type="ECO:0000313" key="3">
    <source>
        <dbReference type="Proteomes" id="UP000217979"/>
    </source>
</evidence>
<protein>
    <submittedName>
        <fullName evidence="1">Uncharacterized protein</fullName>
    </submittedName>
</protein>
<gene>
    <name evidence="1" type="ORF">CO704_16810</name>
    <name evidence="2" type="ORF">NCTC12120_00455</name>
</gene>
<dbReference type="AlphaFoldDB" id="A0A291E107"/>
<dbReference type="Proteomes" id="UP000251197">
    <property type="component" value="Unassembled WGS sequence"/>
</dbReference>
<dbReference type="EMBL" id="UAVU01000003">
    <property type="protein sequence ID" value="SQA96695.1"/>
    <property type="molecule type" value="Genomic_DNA"/>
</dbReference>
<accession>A0A291E107</accession>